<protein>
    <submittedName>
        <fullName evidence="1">Uncharacterized protein</fullName>
    </submittedName>
</protein>
<sequence>MSLVACFTCFSLSCRSIQKECGVRKNHSPLCFLSLKALRKYSRRKVEGMADSEGRQTCGRYSHDAVWSAKPRVLRT</sequence>
<reference evidence="1" key="1">
    <citation type="submission" date="2014-11" db="EMBL/GenBank/DDBJ databases">
        <authorList>
            <person name="Amaro Gonzalez C."/>
        </authorList>
    </citation>
    <scope>NUCLEOTIDE SEQUENCE</scope>
</reference>
<dbReference type="EMBL" id="GBXM01033520">
    <property type="protein sequence ID" value="JAH75057.1"/>
    <property type="molecule type" value="Transcribed_RNA"/>
</dbReference>
<name>A0A0E9VAI9_ANGAN</name>
<reference evidence="1" key="2">
    <citation type="journal article" date="2015" name="Fish Shellfish Immunol.">
        <title>Early steps in the European eel (Anguilla anguilla)-Vibrio vulnificus interaction in the gills: Role of the RtxA13 toxin.</title>
        <authorList>
            <person name="Callol A."/>
            <person name="Pajuelo D."/>
            <person name="Ebbesson L."/>
            <person name="Teles M."/>
            <person name="MacKenzie S."/>
            <person name="Amaro C."/>
        </authorList>
    </citation>
    <scope>NUCLEOTIDE SEQUENCE</scope>
</reference>
<organism evidence="1">
    <name type="scientific">Anguilla anguilla</name>
    <name type="common">European freshwater eel</name>
    <name type="synonym">Muraena anguilla</name>
    <dbReference type="NCBI Taxonomy" id="7936"/>
    <lineage>
        <taxon>Eukaryota</taxon>
        <taxon>Metazoa</taxon>
        <taxon>Chordata</taxon>
        <taxon>Craniata</taxon>
        <taxon>Vertebrata</taxon>
        <taxon>Euteleostomi</taxon>
        <taxon>Actinopterygii</taxon>
        <taxon>Neopterygii</taxon>
        <taxon>Teleostei</taxon>
        <taxon>Anguilliformes</taxon>
        <taxon>Anguillidae</taxon>
        <taxon>Anguilla</taxon>
    </lineage>
</organism>
<proteinExistence type="predicted"/>
<evidence type="ECO:0000313" key="1">
    <source>
        <dbReference type="EMBL" id="JAH75057.1"/>
    </source>
</evidence>
<accession>A0A0E9VAI9</accession>
<dbReference type="AlphaFoldDB" id="A0A0E9VAI9"/>